<dbReference type="RefSeq" id="WP_184812337.1">
    <property type="nucleotide sequence ID" value="NZ_JACHJQ010000004.1"/>
</dbReference>
<evidence type="ECO:0000259" key="1">
    <source>
        <dbReference type="Pfam" id="PF11716"/>
    </source>
</evidence>
<dbReference type="SUPFAM" id="SSF109854">
    <property type="entry name" value="DinB/YfiT-like putative metalloenzymes"/>
    <property type="match status" value="1"/>
</dbReference>
<dbReference type="GO" id="GO:0046872">
    <property type="term" value="F:metal ion binding"/>
    <property type="evidence" value="ECO:0007669"/>
    <property type="project" value="InterPro"/>
</dbReference>
<dbReference type="InterPro" id="IPR017517">
    <property type="entry name" value="Maleyloyr_isom"/>
</dbReference>
<dbReference type="EMBL" id="JACHJQ010000004">
    <property type="protein sequence ID" value="MBB4908244.1"/>
    <property type="molecule type" value="Genomic_DNA"/>
</dbReference>
<dbReference type="InterPro" id="IPR024344">
    <property type="entry name" value="MDMPI_metal-binding"/>
</dbReference>
<dbReference type="NCBIfam" id="TIGR03083">
    <property type="entry name" value="maleylpyruvate isomerase family mycothiol-dependent enzyme"/>
    <property type="match status" value="1"/>
</dbReference>
<dbReference type="InterPro" id="IPR034660">
    <property type="entry name" value="DinB/YfiT-like"/>
</dbReference>
<gene>
    <name evidence="2" type="ORF">FHR82_004486</name>
</gene>
<keyword evidence="3" id="KW-1185">Reference proteome</keyword>
<evidence type="ECO:0000313" key="2">
    <source>
        <dbReference type="EMBL" id="MBB4908244.1"/>
    </source>
</evidence>
<reference evidence="2 3" key="1">
    <citation type="submission" date="2020-08" db="EMBL/GenBank/DDBJ databases">
        <title>Genomic Encyclopedia of Type Strains, Phase III (KMG-III): the genomes of soil and plant-associated and newly described type strains.</title>
        <authorList>
            <person name="Whitman W."/>
        </authorList>
    </citation>
    <scope>NUCLEOTIDE SEQUENCE [LARGE SCALE GENOMIC DNA]</scope>
    <source>
        <strain evidence="2 3">CECT 8960</strain>
    </source>
</reference>
<organism evidence="2 3">
    <name type="scientific">Actinophytocola algeriensis</name>
    <dbReference type="NCBI Taxonomy" id="1768010"/>
    <lineage>
        <taxon>Bacteria</taxon>
        <taxon>Bacillati</taxon>
        <taxon>Actinomycetota</taxon>
        <taxon>Actinomycetes</taxon>
        <taxon>Pseudonocardiales</taxon>
        <taxon>Pseudonocardiaceae</taxon>
    </lineage>
</organism>
<sequence>MTDIRDTIAAERGELAEVLAGLSEDQWDAPSLCAGWRVREVVAHMTAPYRHPEARFLLAEDADEINRAADELARADAARLTSAELAAAVRDNVRHPWQPDGYVGALCHDVIHGLDITVALGLGRRVPPDRVRLVLDTVVPERVGFFGVDLTGRRLVASDLDWSHGDGEEVIRPAQELLLHVCGRM</sequence>
<dbReference type="Proteomes" id="UP000520767">
    <property type="component" value="Unassembled WGS sequence"/>
</dbReference>
<comment type="caution">
    <text evidence="2">The sequence shown here is derived from an EMBL/GenBank/DDBJ whole genome shotgun (WGS) entry which is preliminary data.</text>
</comment>
<proteinExistence type="predicted"/>
<name>A0A7W7Q768_9PSEU</name>
<evidence type="ECO:0000313" key="3">
    <source>
        <dbReference type="Proteomes" id="UP000520767"/>
    </source>
</evidence>
<dbReference type="Gene3D" id="1.20.120.450">
    <property type="entry name" value="dinb family like domain"/>
    <property type="match status" value="1"/>
</dbReference>
<dbReference type="Pfam" id="PF11716">
    <property type="entry name" value="MDMPI_N"/>
    <property type="match status" value="1"/>
</dbReference>
<dbReference type="AlphaFoldDB" id="A0A7W7Q768"/>
<feature type="domain" description="Mycothiol-dependent maleylpyruvate isomerase metal-binding" evidence="1">
    <location>
        <begin position="9"/>
        <end position="94"/>
    </location>
</feature>
<protein>
    <submittedName>
        <fullName evidence="2">Uncharacterized protein (TIGR03083 family)</fullName>
    </submittedName>
</protein>
<accession>A0A7W7Q768</accession>